<dbReference type="Proteomes" id="UP001279681">
    <property type="component" value="Unassembled WGS sequence"/>
</dbReference>
<reference evidence="2" key="1">
    <citation type="submission" date="2023-07" db="EMBL/GenBank/DDBJ databases">
        <authorList>
            <person name="Colorado M.A."/>
            <person name="Villamil L.M."/>
            <person name="Melo J.F."/>
            <person name="Rodriguez J.A."/>
            <person name="Ruiz R.Y."/>
        </authorList>
    </citation>
    <scope>NUCLEOTIDE SEQUENCE [LARGE SCALE GENOMIC DNA]</scope>
    <source>
        <strain evidence="2">C33</strain>
    </source>
</reference>
<evidence type="ECO:0000313" key="2">
    <source>
        <dbReference type="Proteomes" id="UP001279681"/>
    </source>
</evidence>
<comment type="caution">
    <text evidence="1">The sequence shown here is derived from an EMBL/GenBank/DDBJ whole genome shotgun (WGS) entry which is preliminary data.</text>
</comment>
<proteinExistence type="predicted"/>
<protein>
    <submittedName>
        <fullName evidence="1">Uncharacterized protein</fullName>
    </submittedName>
</protein>
<keyword evidence="2" id="KW-1185">Reference proteome</keyword>
<organism evidence="1 2">
    <name type="scientific">Candidatus Cetobacterium colombiensis</name>
    <dbReference type="NCBI Taxonomy" id="3073100"/>
    <lineage>
        <taxon>Bacteria</taxon>
        <taxon>Fusobacteriati</taxon>
        <taxon>Fusobacteriota</taxon>
        <taxon>Fusobacteriia</taxon>
        <taxon>Fusobacteriales</taxon>
        <taxon>Fusobacteriaceae</taxon>
        <taxon>Cetobacterium</taxon>
    </lineage>
</organism>
<evidence type="ECO:0000313" key="1">
    <source>
        <dbReference type="EMBL" id="MDX8335226.1"/>
    </source>
</evidence>
<accession>A0ABU4W9G3</accession>
<dbReference type="EMBL" id="JAVIKH010000002">
    <property type="protein sequence ID" value="MDX8335226.1"/>
    <property type="molecule type" value="Genomic_DNA"/>
</dbReference>
<gene>
    <name evidence="1" type="ORF">RFV38_01755</name>
</gene>
<sequence length="103" mass="11962">MKEKISALGQYLVKQTGKNFNFKMIKPDGYYKGVLFSHGIDDYLVSSDRVELLSTIELIGMKTARDYPAKLVRRYTHSKFDKIHKKKEDSIVINGVKFYIIKL</sequence>
<dbReference type="RefSeq" id="WP_320312639.1">
    <property type="nucleotide sequence ID" value="NZ_JAVIKH010000002.1"/>
</dbReference>
<name>A0ABU4W9G3_9FUSO</name>